<dbReference type="RefSeq" id="WP_127071819.1">
    <property type="nucleotide sequence ID" value="NZ_BMKB01000010.1"/>
</dbReference>
<name>A0A916RPQ9_9HYPH</name>
<organism evidence="2 3">
    <name type="scientific">Pelagibacterium lentulum</name>
    <dbReference type="NCBI Taxonomy" id="2029865"/>
    <lineage>
        <taxon>Bacteria</taxon>
        <taxon>Pseudomonadati</taxon>
        <taxon>Pseudomonadota</taxon>
        <taxon>Alphaproteobacteria</taxon>
        <taxon>Hyphomicrobiales</taxon>
        <taxon>Devosiaceae</taxon>
        <taxon>Pelagibacterium</taxon>
    </lineage>
</organism>
<reference evidence="2 3" key="1">
    <citation type="journal article" date="2014" name="Int. J. Syst. Evol. Microbiol.">
        <title>Complete genome sequence of Corynebacterium casei LMG S-19264T (=DSM 44701T), isolated from a smear-ripened cheese.</title>
        <authorList>
            <consortium name="US DOE Joint Genome Institute (JGI-PGF)"/>
            <person name="Walter F."/>
            <person name="Albersmeier A."/>
            <person name="Kalinowski J."/>
            <person name="Ruckert C."/>
        </authorList>
    </citation>
    <scope>NUCLEOTIDE SEQUENCE [LARGE SCALE GENOMIC DNA]</scope>
    <source>
        <strain evidence="2 3">CGMCC 1.15896</strain>
    </source>
</reference>
<evidence type="ECO:0000313" key="3">
    <source>
        <dbReference type="Proteomes" id="UP000596977"/>
    </source>
</evidence>
<feature type="compositionally biased region" description="Low complexity" evidence="1">
    <location>
        <begin position="1"/>
        <end position="18"/>
    </location>
</feature>
<keyword evidence="3" id="KW-1185">Reference proteome</keyword>
<proteinExistence type="predicted"/>
<comment type="caution">
    <text evidence="2">The sequence shown here is derived from an EMBL/GenBank/DDBJ whole genome shotgun (WGS) entry which is preliminary data.</text>
</comment>
<evidence type="ECO:0000313" key="2">
    <source>
        <dbReference type="EMBL" id="GGA63706.1"/>
    </source>
</evidence>
<dbReference type="Proteomes" id="UP000596977">
    <property type="component" value="Unassembled WGS sequence"/>
</dbReference>
<protein>
    <submittedName>
        <fullName evidence="2">Uncharacterized protein</fullName>
    </submittedName>
</protein>
<dbReference type="AlphaFoldDB" id="A0A916RPQ9"/>
<feature type="region of interest" description="Disordered" evidence="1">
    <location>
        <begin position="1"/>
        <end position="37"/>
    </location>
</feature>
<gene>
    <name evidence="2" type="ORF">GCM10011499_37580</name>
</gene>
<evidence type="ECO:0000256" key="1">
    <source>
        <dbReference type="SAM" id="MobiDB-lite"/>
    </source>
</evidence>
<accession>A0A916RPQ9</accession>
<dbReference type="EMBL" id="BMKB01000010">
    <property type="protein sequence ID" value="GGA63706.1"/>
    <property type="molecule type" value="Genomic_DNA"/>
</dbReference>
<sequence length="153" mass="16458">MLHANTSHTPPSRSASASPAPPPLAGPARPHPKPDRGIVEELAEAMIDLNADGGATERRLLERGFSSLDLSMYGQEARQLAAKSFVRKCDRPAYDRAARVSEAAREISHMLPGLPAITMQLQARNFPKRELDDILCDAIAHAADQFAHEGGAA</sequence>